<feature type="transmembrane region" description="Helical" evidence="1">
    <location>
        <begin position="27"/>
        <end position="44"/>
    </location>
</feature>
<dbReference type="RefSeq" id="WP_377929410.1">
    <property type="nucleotide sequence ID" value="NZ_JBHUEM010000039.1"/>
</dbReference>
<comment type="caution">
    <text evidence="2">The sequence shown here is derived from an EMBL/GenBank/DDBJ whole genome shotgun (WGS) entry which is preliminary data.</text>
</comment>
<proteinExistence type="predicted"/>
<dbReference type="EMBL" id="JBHUEM010000039">
    <property type="protein sequence ID" value="MFD1738197.1"/>
    <property type="molecule type" value="Genomic_DNA"/>
</dbReference>
<feature type="transmembrane region" description="Helical" evidence="1">
    <location>
        <begin position="207"/>
        <end position="223"/>
    </location>
</feature>
<feature type="transmembrane region" description="Helical" evidence="1">
    <location>
        <begin position="168"/>
        <end position="186"/>
    </location>
</feature>
<keyword evidence="1" id="KW-0812">Transmembrane</keyword>
<evidence type="ECO:0000256" key="1">
    <source>
        <dbReference type="SAM" id="Phobius"/>
    </source>
</evidence>
<gene>
    <name evidence="2" type="ORF">ACFSCX_16845</name>
</gene>
<reference evidence="3" key="1">
    <citation type="journal article" date="2019" name="Int. J. Syst. Evol. Microbiol.">
        <title>The Global Catalogue of Microorganisms (GCM) 10K type strain sequencing project: providing services to taxonomists for standard genome sequencing and annotation.</title>
        <authorList>
            <consortium name="The Broad Institute Genomics Platform"/>
            <consortium name="The Broad Institute Genome Sequencing Center for Infectious Disease"/>
            <person name="Wu L."/>
            <person name="Ma J."/>
        </authorList>
    </citation>
    <scope>NUCLEOTIDE SEQUENCE [LARGE SCALE GENOMIC DNA]</scope>
    <source>
        <strain evidence="3">CCUG 49339</strain>
    </source>
</reference>
<evidence type="ECO:0000313" key="2">
    <source>
        <dbReference type="EMBL" id="MFD1738197.1"/>
    </source>
</evidence>
<keyword evidence="3" id="KW-1185">Reference proteome</keyword>
<accession>A0ABW4LSX8</accession>
<feature type="transmembrane region" description="Helical" evidence="1">
    <location>
        <begin position="51"/>
        <end position="75"/>
    </location>
</feature>
<feature type="transmembrane region" description="Helical" evidence="1">
    <location>
        <begin position="90"/>
        <end position="106"/>
    </location>
</feature>
<evidence type="ECO:0000313" key="3">
    <source>
        <dbReference type="Proteomes" id="UP001597214"/>
    </source>
</evidence>
<sequence length="256" mass="30117">MNHIQPSRRQRAHISQFTLTQLHLRNPFVVAFFSFAYPGFGHLLQHRYMAGFILIIWELFINQLAQVNLCIYYSMIGDFDTAKEVVNERWLMLYVGIYMLGIWDSYRTTVDINKQYILADREDAPLKPLLLGPWGMNFMDKRLPLVAAAWSALIPGLGHLYIHKVLTGFFIFGYTIAILYFGEIPLGIKYTLVGHFEKAKEITDIQWVLYLPSIYLFIIYDAYSSAVEYNKLFEKEMSKFLRQRYQDPLFEFPVKH</sequence>
<dbReference type="Proteomes" id="UP001597214">
    <property type="component" value="Unassembled WGS sequence"/>
</dbReference>
<keyword evidence="1" id="KW-0472">Membrane</keyword>
<organism evidence="2 3">
    <name type="scientific">Bacillus salitolerans</name>
    <dbReference type="NCBI Taxonomy" id="1437434"/>
    <lineage>
        <taxon>Bacteria</taxon>
        <taxon>Bacillati</taxon>
        <taxon>Bacillota</taxon>
        <taxon>Bacilli</taxon>
        <taxon>Bacillales</taxon>
        <taxon>Bacillaceae</taxon>
        <taxon>Bacillus</taxon>
    </lineage>
</organism>
<protein>
    <submittedName>
        <fullName evidence="2">Uncharacterized protein</fullName>
    </submittedName>
</protein>
<keyword evidence="1" id="KW-1133">Transmembrane helix</keyword>
<name>A0ABW4LSX8_9BACI</name>
<feature type="transmembrane region" description="Helical" evidence="1">
    <location>
        <begin position="143"/>
        <end position="162"/>
    </location>
</feature>